<keyword evidence="5 10" id="KW-0812">Transmembrane</keyword>
<feature type="domain" description="Type II secretion system protein GspC N-terminal" evidence="11">
    <location>
        <begin position="24"/>
        <end position="173"/>
    </location>
</feature>
<evidence type="ECO:0000256" key="4">
    <source>
        <dbReference type="ARBA" id="ARBA00022519"/>
    </source>
</evidence>
<dbReference type="STRING" id="92487.SAMN02745130_02992"/>
<feature type="compositionally biased region" description="Pro residues" evidence="9">
    <location>
        <begin position="238"/>
        <end position="251"/>
    </location>
</feature>
<gene>
    <name evidence="12" type="ORF">SAMN02745130_02992</name>
</gene>
<keyword evidence="6" id="KW-0653">Protein transport</keyword>
<evidence type="ECO:0000256" key="10">
    <source>
        <dbReference type="SAM" id="Phobius"/>
    </source>
</evidence>
<keyword evidence="8 10" id="KW-0472">Membrane</keyword>
<feature type="compositionally biased region" description="Low complexity" evidence="9">
    <location>
        <begin position="213"/>
        <end position="224"/>
    </location>
</feature>
<accession>A0A1T4XHY4</accession>
<evidence type="ECO:0000256" key="6">
    <source>
        <dbReference type="ARBA" id="ARBA00022927"/>
    </source>
</evidence>
<dbReference type="GO" id="GO:0005886">
    <property type="term" value="C:plasma membrane"/>
    <property type="evidence" value="ECO:0007669"/>
    <property type="project" value="UniProtKB-SubCell"/>
</dbReference>
<dbReference type="AlphaFoldDB" id="A0A1T4XHY4"/>
<dbReference type="OrthoDB" id="1491375at2"/>
<evidence type="ECO:0000256" key="5">
    <source>
        <dbReference type="ARBA" id="ARBA00022692"/>
    </source>
</evidence>
<dbReference type="SUPFAM" id="SSF50156">
    <property type="entry name" value="PDZ domain-like"/>
    <property type="match status" value="1"/>
</dbReference>
<evidence type="ECO:0000313" key="12">
    <source>
        <dbReference type="EMBL" id="SKA88718.1"/>
    </source>
</evidence>
<dbReference type="RefSeq" id="WP_078923441.1">
    <property type="nucleotide sequence ID" value="NZ_FUYB01000017.1"/>
</dbReference>
<sequence>MQKLKQQQLLDRMLEKLPDHVTFLLVILSGFLLARLTWTLFPADPALNLAANQTEIAPAVEVIPATASSIELGQELANYHLLGVYQAPVAPAAPAPVVEPAPAPAPEAPRVPLKLVGVYALPNKNGVAVIEVGGAAQKVVGIGEAIADSNGAVLEKVFADKIEISWQGKLETLGMPKLGDAPIGGAGQGGEAPIEEYIPEPEPEIIPDQLMLQQQEAQQQQLQQEEVEEDAEEGAPAAPVPPGAVPPPMPQVDPEANAGSASELGSFRQQVAQNNLKLLEVIRPSPVSDRGQLTGFRVTPGQNEALFRQTGLQAGDVVTGINGTPLNSNSSSLQAMQGLLTSASAQLTVLRAGQTTSVLVSF</sequence>
<dbReference type="GO" id="GO:0015031">
    <property type="term" value="P:protein transport"/>
    <property type="evidence" value="ECO:0007669"/>
    <property type="project" value="UniProtKB-KW"/>
</dbReference>
<dbReference type="Pfam" id="PF11356">
    <property type="entry name" value="T2SSC"/>
    <property type="match status" value="1"/>
</dbReference>
<evidence type="ECO:0000256" key="2">
    <source>
        <dbReference type="ARBA" id="ARBA00022448"/>
    </source>
</evidence>
<keyword evidence="7 10" id="KW-1133">Transmembrane helix</keyword>
<organism evidence="12 13">
    <name type="scientific">Thiothrix eikelboomii</name>
    <dbReference type="NCBI Taxonomy" id="92487"/>
    <lineage>
        <taxon>Bacteria</taxon>
        <taxon>Pseudomonadati</taxon>
        <taxon>Pseudomonadota</taxon>
        <taxon>Gammaproteobacteria</taxon>
        <taxon>Thiotrichales</taxon>
        <taxon>Thiotrichaceae</taxon>
        <taxon>Thiothrix</taxon>
    </lineage>
</organism>
<dbReference type="Gene3D" id="2.30.42.10">
    <property type="match status" value="1"/>
</dbReference>
<evidence type="ECO:0000256" key="3">
    <source>
        <dbReference type="ARBA" id="ARBA00022475"/>
    </source>
</evidence>
<comment type="subcellular location">
    <subcellularLocation>
        <location evidence="1">Cell inner membrane</location>
    </subcellularLocation>
</comment>
<keyword evidence="3" id="KW-1003">Cell membrane</keyword>
<name>A0A1T4XHY4_9GAMM</name>
<evidence type="ECO:0000256" key="8">
    <source>
        <dbReference type="ARBA" id="ARBA00023136"/>
    </source>
</evidence>
<evidence type="ECO:0000256" key="1">
    <source>
        <dbReference type="ARBA" id="ARBA00004533"/>
    </source>
</evidence>
<dbReference type="EMBL" id="FUYB01000017">
    <property type="protein sequence ID" value="SKA88718.1"/>
    <property type="molecule type" value="Genomic_DNA"/>
</dbReference>
<keyword evidence="13" id="KW-1185">Reference proteome</keyword>
<reference evidence="12 13" key="1">
    <citation type="submission" date="2017-02" db="EMBL/GenBank/DDBJ databases">
        <authorList>
            <person name="Peterson S.W."/>
        </authorList>
    </citation>
    <scope>NUCLEOTIDE SEQUENCE [LARGE SCALE GENOMIC DNA]</scope>
    <source>
        <strain evidence="12 13">ATCC 49788</strain>
    </source>
</reference>
<dbReference type="InterPro" id="IPR036034">
    <property type="entry name" value="PDZ_sf"/>
</dbReference>
<protein>
    <submittedName>
        <fullName evidence="12">Type II secretion system protein C (GspC)</fullName>
    </submittedName>
</protein>
<evidence type="ECO:0000256" key="7">
    <source>
        <dbReference type="ARBA" id="ARBA00022989"/>
    </source>
</evidence>
<evidence type="ECO:0000259" key="11">
    <source>
        <dbReference type="Pfam" id="PF11356"/>
    </source>
</evidence>
<feature type="region of interest" description="Disordered" evidence="9">
    <location>
        <begin position="213"/>
        <end position="261"/>
    </location>
</feature>
<feature type="transmembrane region" description="Helical" evidence="10">
    <location>
        <begin position="21"/>
        <end position="41"/>
    </location>
</feature>
<keyword evidence="4" id="KW-0997">Cell inner membrane</keyword>
<evidence type="ECO:0000313" key="13">
    <source>
        <dbReference type="Proteomes" id="UP000190460"/>
    </source>
</evidence>
<keyword evidence="2" id="KW-0813">Transport</keyword>
<dbReference type="InterPro" id="IPR024961">
    <property type="entry name" value="T2SS_GspC_N"/>
</dbReference>
<evidence type="ECO:0000256" key="9">
    <source>
        <dbReference type="SAM" id="MobiDB-lite"/>
    </source>
</evidence>
<dbReference type="Proteomes" id="UP000190460">
    <property type="component" value="Unassembled WGS sequence"/>
</dbReference>
<dbReference type="Gene3D" id="2.30.30.830">
    <property type="match status" value="1"/>
</dbReference>
<proteinExistence type="predicted"/>